<dbReference type="Gene3D" id="3.40.50.300">
    <property type="entry name" value="P-loop containing nucleotide triphosphate hydrolases"/>
    <property type="match status" value="1"/>
</dbReference>
<evidence type="ECO:0000256" key="1">
    <source>
        <dbReference type="ARBA" id="ARBA00022679"/>
    </source>
</evidence>
<keyword evidence="3" id="KW-1185">Reference proteome</keyword>
<protein>
    <recommendedName>
        <fullName evidence="4">Sulfotransferase</fullName>
    </recommendedName>
</protein>
<comment type="caution">
    <text evidence="2">The sequence shown here is derived from an EMBL/GenBank/DDBJ whole genome shotgun (WGS) entry which is preliminary data.</text>
</comment>
<proteinExistence type="predicted"/>
<sequence>MTAPTFVIAGAARAGTTAMAESLRAHPDVFVSRPKEPHYLALGDRAVAFTGPGDAETVNRTTVRDMQTYLALFDRAGRARAVGEASVSVLYHPERSATRLQRLNPEARVVVLLRDPVDRAYSSHQYLRNRGFEPVRAFLDAVALEDERVRAGWHHLWHYLRMSRYAESVAALRRTLGPDQVGVWWYDDLVADQEGTTAAVQRFIGVRQLPVAGAGTRVNASGRERSVTVAAALHRASRSSTLRTVVKRTVPFGARERVRNLNLRPAGAPAEVRLALGRRFHDDLDRLEAELGRPVPPGWRS</sequence>
<name>A0ABP9PDB4_9ACTN</name>
<evidence type="ECO:0000313" key="3">
    <source>
        <dbReference type="Proteomes" id="UP001500221"/>
    </source>
</evidence>
<dbReference type="InterPro" id="IPR027417">
    <property type="entry name" value="P-loop_NTPase"/>
</dbReference>
<reference evidence="3" key="1">
    <citation type="journal article" date="2019" name="Int. J. Syst. Evol. Microbiol.">
        <title>The Global Catalogue of Microorganisms (GCM) 10K type strain sequencing project: providing services to taxonomists for standard genome sequencing and annotation.</title>
        <authorList>
            <consortium name="The Broad Institute Genomics Platform"/>
            <consortium name="The Broad Institute Genome Sequencing Center for Infectious Disease"/>
            <person name="Wu L."/>
            <person name="Ma J."/>
        </authorList>
    </citation>
    <scope>NUCLEOTIDE SEQUENCE [LARGE SCALE GENOMIC DNA]</scope>
    <source>
        <strain evidence="3">JCM 18459</strain>
    </source>
</reference>
<dbReference type="Pfam" id="PF13469">
    <property type="entry name" value="Sulfotransfer_3"/>
    <property type="match status" value="1"/>
</dbReference>
<organism evidence="2 3">
    <name type="scientific">Nocardioides marinquilinus</name>
    <dbReference type="NCBI Taxonomy" id="1210400"/>
    <lineage>
        <taxon>Bacteria</taxon>
        <taxon>Bacillati</taxon>
        <taxon>Actinomycetota</taxon>
        <taxon>Actinomycetes</taxon>
        <taxon>Propionibacteriales</taxon>
        <taxon>Nocardioidaceae</taxon>
        <taxon>Nocardioides</taxon>
    </lineage>
</organism>
<dbReference type="Proteomes" id="UP001500221">
    <property type="component" value="Unassembled WGS sequence"/>
</dbReference>
<gene>
    <name evidence="2" type="ORF">GCM10023340_04130</name>
</gene>
<dbReference type="PANTHER" id="PTHR10605:SF56">
    <property type="entry name" value="BIFUNCTIONAL HEPARAN SULFATE N-DEACETYLASE_N-SULFOTRANSFERASE"/>
    <property type="match status" value="1"/>
</dbReference>
<dbReference type="EMBL" id="BAABKG010000001">
    <property type="protein sequence ID" value="GAA5141804.1"/>
    <property type="molecule type" value="Genomic_DNA"/>
</dbReference>
<dbReference type="RefSeq" id="WP_345454027.1">
    <property type="nucleotide sequence ID" value="NZ_BAABKG010000001.1"/>
</dbReference>
<keyword evidence="1" id="KW-0808">Transferase</keyword>
<evidence type="ECO:0008006" key="4">
    <source>
        <dbReference type="Google" id="ProtNLM"/>
    </source>
</evidence>
<dbReference type="InterPro" id="IPR037359">
    <property type="entry name" value="NST/OST"/>
</dbReference>
<dbReference type="SUPFAM" id="SSF52540">
    <property type="entry name" value="P-loop containing nucleoside triphosphate hydrolases"/>
    <property type="match status" value="1"/>
</dbReference>
<dbReference type="PANTHER" id="PTHR10605">
    <property type="entry name" value="HEPARAN SULFATE SULFOTRANSFERASE"/>
    <property type="match status" value="1"/>
</dbReference>
<accession>A0ABP9PDB4</accession>
<evidence type="ECO:0000313" key="2">
    <source>
        <dbReference type="EMBL" id="GAA5141804.1"/>
    </source>
</evidence>